<evidence type="ECO:0000313" key="6">
    <source>
        <dbReference type="RefSeq" id="XP_055873705.1"/>
    </source>
</evidence>
<feature type="transmembrane region" description="Helical" evidence="2">
    <location>
        <begin position="988"/>
        <end position="1009"/>
    </location>
</feature>
<evidence type="ECO:0000256" key="2">
    <source>
        <dbReference type="SAM" id="Phobius"/>
    </source>
</evidence>
<dbReference type="RefSeq" id="XP_055873705.1">
    <property type="nucleotide sequence ID" value="XM_056017730.1"/>
</dbReference>
<reference evidence="6" key="1">
    <citation type="submission" date="2025-08" db="UniProtKB">
        <authorList>
            <consortium name="RefSeq"/>
        </authorList>
    </citation>
    <scope>IDENTIFICATION</scope>
</reference>
<dbReference type="Proteomes" id="UP001165740">
    <property type="component" value="Chromosome 18"/>
</dbReference>
<feature type="domain" description="IgGFc-binding protein N-terminal" evidence="4">
    <location>
        <begin position="136"/>
        <end position="425"/>
    </location>
</feature>
<dbReference type="PANTHER" id="PTHR46534:SF1">
    <property type="entry name" value="IGGFC-BINDING PROTEIN N-TERMINAL DOMAIN-CONTAINING PROTEIN"/>
    <property type="match status" value="1"/>
</dbReference>
<dbReference type="AlphaFoldDB" id="A0A9W2ZF72"/>
<dbReference type="PANTHER" id="PTHR46534">
    <property type="entry name" value="IGGFC_BINDING DOMAIN-CONTAINING PROTEIN"/>
    <property type="match status" value="1"/>
</dbReference>
<feature type="region of interest" description="Disordered" evidence="1">
    <location>
        <begin position="1021"/>
        <end position="1080"/>
    </location>
</feature>
<evidence type="ECO:0000259" key="4">
    <source>
        <dbReference type="Pfam" id="PF17517"/>
    </source>
</evidence>
<dbReference type="Pfam" id="PF17517">
    <property type="entry name" value="IgGFc_binding"/>
    <property type="match status" value="1"/>
</dbReference>
<evidence type="ECO:0000256" key="3">
    <source>
        <dbReference type="SAM" id="SignalP"/>
    </source>
</evidence>
<accession>A0A9W2ZF72</accession>
<keyword evidence="5" id="KW-1185">Reference proteome</keyword>
<feature type="compositionally biased region" description="Polar residues" evidence="1">
    <location>
        <begin position="1035"/>
        <end position="1049"/>
    </location>
</feature>
<keyword evidence="2" id="KW-0812">Transmembrane</keyword>
<protein>
    <submittedName>
        <fullName evidence="6">Uncharacterized protein LOC106058234 isoform X1</fullName>
    </submittedName>
</protein>
<dbReference type="OrthoDB" id="6043890at2759"/>
<sequence length="1080" mass="120381">MNFLCIVLSCLGCLASWTSAVSRTEGTFFLISAPSMPKYYSEYDPALEFIRLVLKLQARIPTTVEVTSEGRMEYFNPMQDVCYELPTLIATNITKKSLYYTPSESYGYRWLFRLTAALPFTVMVVLQRGLGEAETFTAVPVQGWGQHYVIFTLETHFAIILINSQKPQMIILTLSSPDNDLKFQVGEHEYKKGESMIFNLESFQAFAFSSCGLSAVRNDITGSSLKAGAPFGVVVGNCIGVTKARECEEVDNSKLASSERGSTVAEMLLPAETFGRHFILFKAAGRDSKGFYIITSSTGAMTTIHVGISVDQTDSTYQKYQLEGLGSSISFDAEFRWLIASHPVQVGYAQNSSCIGGKGNGGPSLLMMVPIELFTYMYDCIVPDVEMHHYLILVVKTIYSSSIKAVYTNQSEANPILGNVEGINPEILMFSDLGRWHVFEYKVDATYGFTVYSLKTKFGCYMHGVSVDGTYMHAAGFVSSNINKMYCNKTENVMTKDDLLDNDCDGWFDEEYQNDLNDDGSLVKDDTAVDEDLGTFFWAEYKTLENRFQGFEHLIKYDFHLLPAEYTTKDRVEDRTWTTPSELSTSKIPRGDYEYMEWSEWHCVYNCSLRDLYRNRTCLRITNARNCEGPSYEVKNGTCYTKYCSMDCPLKTFGDHCQHMCSKCKDRDCDKFSGACRECVMGYDHPESGCILDRRMYLDWTPWHCTSDCAVPYFTRERYCNPDESSCTETIVEKKPGDCYVFKKCASECQDFEYGEGCEKRCDNCQDSCDKFTGACNLCVPGFMNPKGGCLEPCGPYKYGAMCQGDCTLKCPGEDCVDRVEGTCSKCKNYTYGKECEFTCDNCLEPCNKITGVCDSCKEGFKFPNVTCKEPCGMFEYGPDCTGDCIKKCGEDCGDRTDGACSKCEDYKWGPDCSSTCDNCKDPCSKFNGACRGCKSGFRGKNVACTIPCGPLEFGPGCWGNCTEKCGGACAESVNGTCPVPEEPTSQLPYMVIVLCLMVIPIFICLLFLARRNKQQELMASKSGMSLKSAKSRSRTALASKSKTSQLSLRSPKDVKTKGSGTSIKSKQTAITNLEESVSV</sequence>
<name>A0A9W2ZF72_BIOGL</name>
<feature type="chain" id="PRO_5040957894" evidence="3">
    <location>
        <begin position="21"/>
        <end position="1080"/>
    </location>
</feature>
<feature type="signal peptide" evidence="3">
    <location>
        <begin position="1"/>
        <end position="20"/>
    </location>
</feature>
<evidence type="ECO:0000256" key="1">
    <source>
        <dbReference type="SAM" id="MobiDB-lite"/>
    </source>
</evidence>
<evidence type="ECO:0000313" key="5">
    <source>
        <dbReference type="Proteomes" id="UP001165740"/>
    </source>
</evidence>
<feature type="compositionally biased region" description="Low complexity" evidence="1">
    <location>
        <begin position="1058"/>
        <end position="1067"/>
    </location>
</feature>
<keyword evidence="2" id="KW-1133">Transmembrane helix</keyword>
<keyword evidence="3" id="KW-0732">Signal</keyword>
<gene>
    <name evidence="6" type="primary">LOC106058234</name>
</gene>
<keyword evidence="2" id="KW-0472">Membrane</keyword>
<organism evidence="5 6">
    <name type="scientific">Biomphalaria glabrata</name>
    <name type="common">Bloodfluke planorb</name>
    <name type="synonym">Freshwater snail</name>
    <dbReference type="NCBI Taxonomy" id="6526"/>
    <lineage>
        <taxon>Eukaryota</taxon>
        <taxon>Metazoa</taxon>
        <taxon>Spiralia</taxon>
        <taxon>Lophotrochozoa</taxon>
        <taxon>Mollusca</taxon>
        <taxon>Gastropoda</taxon>
        <taxon>Heterobranchia</taxon>
        <taxon>Euthyneura</taxon>
        <taxon>Panpulmonata</taxon>
        <taxon>Hygrophila</taxon>
        <taxon>Lymnaeoidea</taxon>
        <taxon>Planorbidae</taxon>
        <taxon>Biomphalaria</taxon>
    </lineage>
</organism>
<proteinExistence type="predicted"/>
<dbReference type="GeneID" id="106058234"/>
<feature type="compositionally biased region" description="Polar residues" evidence="1">
    <location>
        <begin position="1068"/>
        <end position="1080"/>
    </location>
</feature>
<dbReference type="InterPro" id="IPR035234">
    <property type="entry name" value="IgGFc-bd_N"/>
</dbReference>